<reference evidence="2 3" key="2">
    <citation type="submission" date="2020-03" db="EMBL/GenBank/DDBJ databases">
        <title>Rahnella aceri sp. nov., isoated from traditional Jeju Makgeolli.</title>
        <authorList>
            <person name="Kim I.S."/>
            <person name="Jeon D."/>
        </authorList>
    </citation>
    <scope>NUCLEOTIDE SEQUENCE [LARGE SCALE GENOMIC DNA]</scope>
    <source>
        <strain evidence="2 3">Lac-M11</strain>
    </source>
</reference>
<proteinExistence type="predicted"/>
<evidence type="ECO:0000259" key="1">
    <source>
        <dbReference type="Pfam" id="PF00501"/>
    </source>
</evidence>
<dbReference type="Gene3D" id="3.30.300.30">
    <property type="match status" value="1"/>
</dbReference>
<organism evidence="2 3">
    <name type="scientific">Rahnella contaminans</name>
    <dbReference type="NCBI Taxonomy" id="2703882"/>
    <lineage>
        <taxon>Bacteria</taxon>
        <taxon>Pseudomonadati</taxon>
        <taxon>Pseudomonadota</taxon>
        <taxon>Gammaproteobacteria</taxon>
        <taxon>Enterobacterales</taxon>
        <taxon>Yersiniaceae</taxon>
        <taxon>Rahnella</taxon>
    </lineage>
</organism>
<gene>
    <name evidence="2" type="ORF">GW579_09130</name>
</gene>
<evidence type="ECO:0000313" key="3">
    <source>
        <dbReference type="Proteomes" id="UP000476696"/>
    </source>
</evidence>
<evidence type="ECO:0000313" key="2">
    <source>
        <dbReference type="EMBL" id="NGX87253.1"/>
    </source>
</evidence>
<accession>A0A6M2B3G8</accession>
<dbReference type="SUPFAM" id="SSF56801">
    <property type="entry name" value="Acetyl-CoA synthetase-like"/>
    <property type="match status" value="1"/>
</dbReference>
<dbReference type="Proteomes" id="UP000476696">
    <property type="component" value="Unassembled WGS sequence"/>
</dbReference>
<dbReference type="PANTHER" id="PTHR45398:SF1">
    <property type="entry name" value="ENZYME, PUTATIVE (JCVI)-RELATED"/>
    <property type="match status" value="1"/>
</dbReference>
<sequence length="449" mass="49443">MTLPMCQWLGTERADDHLVAWSATREYRQRDFRRDVATLFASVSVTPCSRWALCLEDNYSFAVALLAVLYSGKTPVLPGHFRQAQLSEQCDEFDALITDLPLQLNCPVLRFPFVTLEPLSVLPAFPENASLVLFTSGSTGKPQKIIKPVSCLERESQWLSAQWGAELAGSRFVATVAPHHMYGLSFAFMLPLSLGLPFAATSVQYHEQLHSLAVKTPLAFVSSPAFLKRLDSTLAPVTLRAVFSAGGPLESDAAQSVKATCSCLPTEIYGTTESGIIAFRQQTRPGEAWALFNNVDLRPQPDGNIAVISPIIPQPEGIALSDEIKLSSDGSRHFDLLGRKDRIVKIAEQRISLDEIEQRLCALDLLADACVLTLEKQGRVSVAALIVLTPAGDALLQVENRNVLFGQIRHALREWVSPVSLPRYWRIVPAIPLNQQGKRAAAELQEMFL</sequence>
<comment type="caution">
    <text evidence="2">The sequence shown here is derived from an EMBL/GenBank/DDBJ whole genome shotgun (WGS) entry which is preliminary data.</text>
</comment>
<dbReference type="InterPro" id="IPR042099">
    <property type="entry name" value="ANL_N_sf"/>
</dbReference>
<dbReference type="Gene3D" id="3.40.50.12780">
    <property type="entry name" value="N-terminal domain of ligase-like"/>
    <property type="match status" value="1"/>
</dbReference>
<reference evidence="2 3" key="1">
    <citation type="submission" date="2020-01" db="EMBL/GenBank/DDBJ databases">
        <authorList>
            <person name="Lee S.D."/>
        </authorList>
    </citation>
    <scope>NUCLEOTIDE SEQUENCE [LARGE SCALE GENOMIC DNA]</scope>
    <source>
        <strain evidence="2 3">Lac-M11</strain>
    </source>
</reference>
<keyword evidence="3" id="KW-1185">Reference proteome</keyword>
<name>A0A6M2B3G8_9GAMM</name>
<dbReference type="AlphaFoldDB" id="A0A6M2B3G8"/>
<dbReference type="Pfam" id="PF00501">
    <property type="entry name" value="AMP-binding"/>
    <property type="match status" value="1"/>
</dbReference>
<protein>
    <submittedName>
        <fullName evidence="2">Acyl-CoA synthetase</fullName>
    </submittedName>
</protein>
<dbReference type="InterPro" id="IPR045851">
    <property type="entry name" value="AMP-bd_C_sf"/>
</dbReference>
<dbReference type="EMBL" id="JAADJS010000001">
    <property type="protein sequence ID" value="NGX87253.1"/>
    <property type="molecule type" value="Genomic_DNA"/>
</dbReference>
<dbReference type="PANTHER" id="PTHR45398">
    <property type="match status" value="1"/>
</dbReference>
<feature type="domain" description="AMP-dependent synthetase/ligase" evidence="1">
    <location>
        <begin position="124"/>
        <end position="283"/>
    </location>
</feature>
<dbReference type="InterPro" id="IPR000873">
    <property type="entry name" value="AMP-dep_synth/lig_dom"/>
</dbReference>